<sequence>MLQTSSGHGREYKLNTAKAEFFDAHAESPWAALEYSPEEKARIRQAIQSLPSLHGQTVLEPGCGTGRLTRILAEQVGPQGRILAMDISSKMVQKAHRKVGKLPNVHLRCAAMEACILPGEEVDLVFCHQVFPHFDDPQQAAKIMAGCLRPGGRLMILHLIGSNEINDLHRKAGTAVARDMMPDQQELQQMLNRAGLDIEKINDAHDHFVLIAGKGTVPGAVQTTT</sequence>
<keyword evidence="2" id="KW-0489">Methyltransferase</keyword>
<keyword evidence="2" id="KW-0808">Transferase</keyword>
<dbReference type="SUPFAM" id="SSF53335">
    <property type="entry name" value="S-adenosyl-L-methionine-dependent methyltransferases"/>
    <property type="match status" value="1"/>
</dbReference>
<accession>A0A7W0CAF0</accession>
<reference evidence="2 3" key="1">
    <citation type="submission" date="2020-07" db="EMBL/GenBank/DDBJ databases">
        <title>Genomic Encyclopedia of Type Strains, Phase IV (KMG-IV): sequencing the most valuable type-strain genomes for metagenomic binning, comparative biology and taxonomic classification.</title>
        <authorList>
            <person name="Goeker M."/>
        </authorList>
    </citation>
    <scope>NUCLEOTIDE SEQUENCE [LARGE SCALE GENOMIC DNA]</scope>
    <source>
        <strain evidence="2 3">DSM 17721</strain>
    </source>
</reference>
<dbReference type="AlphaFoldDB" id="A0A7W0CAF0"/>
<gene>
    <name evidence="2" type="ORF">HNR65_002439</name>
</gene>
<comment type="caution">
    <text evidence="2">The sequence shown here is derived from an EMBL/GenBank/DDBJ whole genome shotgun (WGS) entry which is preliminary data.</text>
</comment>
<dbReference type="InterPro" id="IPR013216">
    <property type="entry name" value="Methyltransf_11"/>
</dbReference>
<protein>
    <submittedName>
        <fullName evidence="2">2-polyprenyl-3-methyl-5-hydroxy-6-metoxy-1, 4-benzoquinol methylase</fullName>
    </submittedName>
</protein>
<evidence type="ECO:0000313" key="2">
    <source>
        <dbReference type="EMBL" id="MBA2882098.1"/>
    </source>
</evidence>
<keyword evidence="3" id="KW-1185">Reference proteome</keyword>
<dbReference type="GO" id="GO:0008757">
    <property type="term" value="F:S-adenosylmethionine-dependent methyltransferase activity"/>
    <property type="evidence" value="ECO:0007669"/>
    <property type="project" value="InterPro"/>
</dbReference>
<dbReference type="Pfam" id="PF08241">
    <property type="entry name" value="Methyltransf_11"/>
    <property type="match status" value="1"/>
</dbReference>
<dbReference type="RefSeq" id="WP_181551753.1">
    <property type="nucleotide sequence ID" value="NZ_JACDUS010000007.1"/>
</dbReference>
<dbReference type="PANTHER" id="PTHR43861:SF1">
    <property type="entry name" value="TRANS-ACONITATE 2-METHYLTRANSFERASE"/>
    <property type="match status" value="1"/>
</dbReference>
<evidence type="ECO:0000313" key="3">
    <source>
        <dbReference type="Proteomes" id="UP000525298"/>
    </source>
</evidence>
<dbReference type="PANTHER" id="PTHR43861">
    <property type="entry name" value="TRANS-ACONITATE 2-METHYLTRANSFERASE-RELATED"/>
    <property type="match status" value="1"/>
</dbReference>
<name>A0A7W0CAF0_9BACT</name>
<proteinExistence type="predicted"/>
<dbReference type="InterPro" id="IPR029063">
    <property type="entry name" value="SAM-dependent_MTases_sf"/>
</dbReference>
<dbReference type="Gene3D" id="3.40.50.150">
    <property type="entry name" value="Vaccinia Virus protein VP39"/>
    <property type="match status" value="1"/>
</dbReference>
<organism evidence="2 3">
    <name type="scientific">Desulfosalsimonas propionicica</name>
    <dbReference type="NCBI Taxonomy" id="332175"/>
    <lineage>
        <taxon>Bacteria</taxon>
        <taxon>Pseudomonadati</taxon>
        <taxon>Thermodesulfobacteriota</taxon>
        <taxon>Desulfobacteria</taxon>
        <taxon>Desulfobacterales</taxon>
        <taxon>Desulfosalsimonadaceae</taxon>
        <taxon>Desulfosalsimonas</taxon>
    </lineage>
</organism>
<dbReference type="Proteomes" id="UP000525298">
    <property type="component" value="Unassembled WGS sequence"/>
</dbReference>
<dbReference type="GO" id="GO:0032259">
    <property type="term" value="P:methylation"/>
    <property type="evidence" value="ECO:0007669"/>
    <property type="project" value="UniProtKB-KW"/>
</dbReference>
<dbReference type="CDD" id="cd02440">
    <property type="entry name" value="AdoMet_MTases"/>
    <property type="match status" value="1"/>
</dbReference>
<evidence type="ECO:0000259" key="1">
    <source>
        <dbReference type="Pfam" id="PF08241"/>
    </source>
</evidence>
<dbReference type="EMBL" id="JACDUS010000007">
    <property type="protein sequence ID" value="MBA2882098.1"/>
    <property type="molecule type" value="Genomic_DNA"/>
</dbReference>
<feature type="domain" description="Methyltransferase type 11" evidence="1">
    <location>
        <begin position="59"/>
        <end position="156"/>
    </location>
</feature>